<keyword evidence="1" id="KW-1133">Transmembrane helix</keyword>
<dbReference type="AlphaFoldDB" id="A0AAF3FCW1"/>
<name>A0AAF3FCW1_9BILA</name>
<dbReference type="Proteomes" id="UP000887575">
    <property type="component" value="Unassembled WGS sequence"/>
</dbReference>
<keyword evidence="2" id="KW-1185">Reference proteome</keyword>
<sequence length="179" mass="20054">MLDFVGGELAQRTADNNGKADSEDWVVAWHTRSNGWSHGNRRCVEELFSARRLNYQLPVVDYLFGDLVNTAVCMGYFPKLFLGMNRFFAIAFDGVYHHKYERTAMVSNFIAGASSATGVAIGQNYVTSPMGSFLLWTALWQGCCTVQCTTYVFLLSERRTKPRATLPVQKATVQTSQVD</sequence>
<evidence type="ECO:0000313" key="3">
    <source>
        <dbReference type="WBParaSite" id="MBELARI_LOCUS3732"/>
    </source>
</evidence>
<feature type="transmembrane region" description="Helical" evidence="1">
    <location>
        <begin position="62"/>
        <end position="82"/>
    </location>
</feature>
<dbReference type="WBParaSite" id="MBELARI_LOCUS3732">
    <property type="protein sequence ID" value="MBELARI_LOCUS3732"/>
    <property type="gene ID" value="MBELARI_LOCUS3732"/>
</dbReference>
<reference evidence="3" key="1">
    <citation type="submission" date="2024-02" db="UniProtKB">
        <authorList>
            <consortium name="WormBaseParasite"/>
        </authorList>
    </citation>
    <scope>IDENTIFICATION</scope>
</reference>
<protein>
    <submittedName>
        <fullName evidence="3">Uncharacterized protein</fullName>
    </submittedName>
</protein>
<evidence type="ECO:0000256" key="1">
    <source>
        <dbReference type="SAM" id="Phobius"/>
    </source>
</evidence>
<feature type="transmembrane region" description="Helical" evidence="1">
    <location>
        <begin position="133"/>
        <end position="154"/>
    </location>
</feature>
<keyword evidence="1" id="KW-0472">Membrane</keyword>
<evidence type="ECO:0000313" key="2">
    <source>
        <dbReference type="Proteomes" id="UP000887575"/>
    </source>
</evidence>
<feature type="transmembrane region" description="Helical" evidence="1">
    <location>
        <begin position="103"/>
        <end position="121"/>
    </location>
</feature>
<proteinExistence type="predicted"/>
<keyword evidence="1" id="KW-0812">Transmembrane</keyword>
<organism evidence="2 3">
    <name type="scientific">Mesorhabditis belari</name>
    <dbReference type="NCBI Taxonomy" id="2138241"/>
    <lineage>
        <taxon>Eukaryota</taxon>
        <taxon>Metazoa</taxon>
        <taxon>Ecdysozoa</taxon>
        <taxon>Nematoda</taxon>
        <taxon>Chromadorea</taxon>
        <taxon>Rhabditida</taxon>
        <taxon>Rhabditina</taxon>
        <taxon>Rhabditomorpha</taxon>
        <taxon>Rhabditoidea</taxon>
        <taxon>Rhabditidae</taxon>
        <taxon>Mesorhabditinae</taxon>
        <taxon>Mesorhabditis</taxon>
    </lineage>
</organism>
<accession>A0AAF3FCW1</accession>